<feature type="signal peptide" evidence="1">
    <location>
        <begin position="1"/>
        <end position="34"/>
    </location>
</feature>
<dbReference type="RefSeq" id="WP_203867106.1">
    <property type="nucleotide sequence ID" value="NZ_BONW01000016.1"/>
</dbReference>
<keyword evidence="4" id="KW-1185">Reference proteome</keyword>
<keyword evidence="1" id="KW-0732">Signal</keyword>
<name>A0ABQ4E1M2_9ACTN</name>
<organism evidence="3 4">
    <name type="scientific">Plantactinospora endophytica</name>
    <dbReference type="NCBI Taxonomy" id="673535"/>
    <lineage>
        <taxon>Bacteria</taxon>
        <taxon>Bacillati</taxon>
        <taxon>Actinomycetota</taxon>
        <taxon>Actinomycetes</taxon>
        <taxon>Micromonosporales</taxon>
        <taxon>Micromonosporaceae</taxon>
        <taxon>Plantactinospora</taxon>
    </lineage>
</organism>
<evidence type="ECO:0000313" key="3">
    <source>
        <dbReference type="EMBL" id="GIG88598.1"/>
    </source>
</evidence>
<dbReference type="InterPro" id="IPR001919">
    <property type="entry name" value="CBD2"/>
</dbReference>
<dbReference type="Gene3D" id="2.60.40.290">
    <property type="match status" value="1"/>
</dbReference>
<dbReference type="Proteomes" id="UP000646749">
    <property type="component" value="Unassembled WGS sequence"/>
</dbReference>
<reference evidence="3 4" key="1">
    <citation type="submission" date="2021-01" db="EMBL/GenBank/DDBJ databases">
        <title>Whole genome shotgun sequence of Plantactinospora endophytica NBRC 110450.</title>
        <authorList>
            <person name="Komaki H."/>
            <person name="Tamura T."/>
        </authorList>
    </citation>
    <scope>NUCLEOTIDE SEQUENCE [LARGE SCALE GENOMIC DNA]</scope>
    <source>
        <strain evidence="3 4">NBRC 110450</strain>
    </source>
</reference>
<evidence type="ECO:0000313" key="4">
    <source>
        <dbReference type="Proteomes" id="UP000646749"/>
    </source>
</evidence>
<dbReference type="SMART" id="SM00637">
    <property type="entry name" value="CBD_II"/>
    <property type="match status" value="1"/>
</dbReference>
<gene>
    <name evidence="3" type="ORF">Pen02_35340</name>
</gene>
<dbReference type="PROSITE" id="PS51173">
    <property type="entry name" value="CBM2"/>
    <property type="match status" value="1"/>
</dbReference>
<feature type="domain" description="CBM2" evidence="2">
    <location>
        <begin position="34"/>
        <end position="142"/>
    </location>
</feature>
<sequence length="142" mass="14812">MHSRPSRPARWARILLVPVLAAALAGASGTVAYAAAAEPACGVRYRVAGSFPPAVQAQLVISNLGQNEINGWTLRFSFPDRQPLRMIGAELVSRAGGTVTTQDLGYNAVVPPGGTVTIGYLTVLPAPTPTDFTVNDLPCQVG</sequence>
<proteinExistence type="predicted"/>
<comment type="caution">
    <text evidence="3">The sequence shown here is derived from an EMBL/GenBank/DDBJ whole genome shotgun (WGS) entry which is preliminary data.</text>
</comment>
<dbReference type="EMBL" id="BONW01000016">
    <property type="protein sequence ID" value="GIG88598.1"/>
    <property type="molecule type" value="Genomic_DNA"/>
</dbReference>
<evidence type="ECO:0000256" key="1">
    <source>
        <dbReference type="SAM" id="SignalP"/>
    </source>
</evidence>
<feature type="chain" id="PRO_5046659349" description="CBM2 domain-containing protein" evidence="1">
    <location>
        <begin position="35"/>
        <end position="142"/>
    </location>
</feature>
<dbReference type="SUPFAM" id="SSF49384">
    <property type="entry name" value="Carbohydrate-binding domain"/>
    <property type="match status" value="1"/>
</dbReference>
<protein>
    <recommendedName>
        <fullName evidence="2">CBM2 domain-containing protein</fullName>
    </recommendedName>
</protein>
<accession>A0ABQ4E1M2</accession>
<dbReference type="InterPro" id="IPR008965">
    <property type="entry name" value="CBM2/CBM3_carb-bd_dom_sf"/>
</dbReference>
<dbReference type="InterPro" id="IPR012291">
    <property type="entry name" value="CBM2_carb-bd_dom_sf"/>
</dbReference>
<dbReference type="Pfam" id="PF00553">
    <property type="entry name" value="CBM_2"/>
    <property type="match status" value="1"/>
</dbReference>
<evidence type="ECO:0000259" key="2">
    <source>
        <dbReference type="PROSITE" id="PS51173"/>
    </source>
</evidence>